<feature type="region of interest" description="Disordered" evidence="1">
    <location>
        <begin position="27"/>
        <end position="51"/>
    </location>
</feature>
<gene>
    <name evidence="2" type="ORF">QRB35_17550</name>
</gene>
<keyword evidence="3" id="KW-1185">Reference proteome</keyword>
<comment type="caution">
    <text evidence="2">The sequence shown here is derived from an EMBL/GenBank/DDBJ whole genome shotgun (WGS) entry which is preliminary data.</text>
</comment>
<dbReference type="Proteomes" id="UP001529272">
    <property type="component" value="Unassembled WGS sequence"/>
</dbReference>
<reference evidence="3" key="1">
    <citation type="submission" date="2023-06" db="EMBL/GenBank/DDBJ databases">
        <title>Itaconate inhibition of nontuberculous mycobacteria.</title>
        <authorList>
            <person name="Spilker T."/>
        </authorList>
    </citation>
    <scope>NUCLEOTIDE SEQUENCE [LARGE SCALE GENOMIC DNA]</scope>
    <source>
        <strain evidence="3">FLAC1071</strain>
    </source>
</reference>
<evidence type="ECO:0000313" key="2">
    <source>
        <dbReference type="EMBL" id="MDM3927817.1"/>
    </source>
</evidence>
<protein>
    <recommendedName>
        <fullName evidence="4">Nucleotide exchange factor GrpE</fullName>
    </recommendedName>
</protein>
<name>A0ABT7P3E9_MYCIT</name>
<accession>A0ABT7P3E9</accession>
<dbReference type="RefSeq" id="WP_232527007.1">
    <property type="nucleotide sequence ID" value="NZ_CP012886.2"/>
</dbReference>
<evidence type="ECO:0008006" key="4">
    <source>
        <dbReference type="Google" id="ProtNLM"/>
    </source>
</evidence>
<organism evidence="2 3">
    <name type="scientific">Mycobacterium intracellulare subsp. chimaera</name>
    <dbReference type="NCBI Taxonomy" id="222805"/>
    <lineage>
        <taxon>Bacteria</taxon>
        <taxon>Bacillati</taxon>
        <taxon>Actinomycetota</taxon>
        <taxon>Actinomycetes</taxon>
        <taxon>Mycobacteriales</taxon>
        <taxon>Mycobacteriaceae</taxon>
        <taxon>Mycobacterium</taxon>
        <taxon>Mycobacterium avium complex (MAC)</taxon>
    </lineage>
</organism>
<proteinExistence type="predicted"/>
<dbReference type="EMBL" id="JASZZX010000016">
    <property type="protein sequence ID" value="MDM3927817.1"/>
    <property type="molecule type" value="Genomic_DNA"/>
</dbReference>
<evidence type="ECO:0000256" key="1">
    <source>
        <dbReference type="SAM" id="MobiDB-lite"/>
    </source>
</evidence>
<reference evidence="2 3" key="2">
    <citation type="submission" date="2023-06" db="EMBL/GenBank/DDBJ databases">
        <title>Itaconate inhibition of nontuberculous mycobacteria.</title>
        <authorList>
            <person name="Breen P."/>
            <person name="Zimbric M."/>
            <person name="Caverly L."/>
        </authorList>
    </citation>
    <scope>NUCLEOTIDE SEQUENCE [LARGE SCALE GENOMIC DNA]</scope>
    <source>
        <strain evidence="2 3">FLAC1071</strain>
    </source>
</reference>
<evidence type="ECO:0000313" key="3">
    <source>
        <dbReference type="Proteomes" id="UP001529272"/>
    </source>
</evidence>
<sequence>MIIAGTLRGGAEPQPHRLRWYVYRDELPAPPGAPEHNQPTAAPVSPDDQPPHVLEQLAAQRAKIAALEHNQRLLAGAVGDLLEAFDEYKLGTKSALDAAQHFETSADRFAASLRQHRDVLGQHLTPADLSTINDAPA</sequence>